<dbReference type="AlphaFoldDB" id="A0A183KR33"/>
<dbReference type="Proteomes" id="UP000279833">
    <property type="component" value="Unassembled WGS sequence"/>
</dbReference>
<dbReference type="OrthoDB" id="10249245at2759"/>
<dbReference type="InterPro" id="IPR002108">
    <property type="entry name" value="ADF-H"/>
</dbReference>
<reference evidence="4 5" key="2">
    <citation type="submission" date="2018-11" db="EMBL/GenBank/DDBJ databases">
        <authorList>
            <consortium name="Pathogen Informatics"/>
        </authorList>
    </citation>
    <scope>NUCLEOTIDE SEQUENCE [LARGE SCALE GENOMIC DNA]</scope>
    <source>
        <strain evidence="4">Dakar</strain>
        <strain evidence="5">Dakar, Senegal</strain>
    </source>
</reference>
<dbReference type="InterPro" id="IPR017904">
    <property type="entry name" value="ADF/Cofilin"/>
</dbReference>
<dbReference type="PANTHER" id="PTHR11913">
    <property type="entry name" value="COFILIN-RELATED"/>
    <property type="match status" value="1"/>
</dbReference>
<dbReference type="PROSITE" id="PS51263">
    <property type="entry name" value="ADF_H"/>
    <property type="match status" value="1"/>
</dbReference>
<organism evidence="6">
    <name type="scientific">Schistosoma curassoni</name>
    <dbReference type="NCBI Taxonomy" id="6186"/>
    <lineage>
        <taxon>Eukaryota</taxon>
        <taxon>Metazoa</taxon>
        <taxon>Spiralia</taxon>
        <taxon>Lophotrochozoa</taxon>
        <taxon>Platyhelminthes</taxon>
        <taxon>Trematoda</taxon>
        <taxon>Digenea</taxon>
        <taxon>Strigeidida</taxon>
        <taxon>Schistosomatoidea</taxon>
        <taxon>Schistosomatidae</taxon>
        <taxon>Schistosoma</taxon>
    </lineage>
</organism>
<proteinExistence type="inferred from homology"/>
<gene>
    <name evidence="4" type="ORF">SCUD_LOCUS17519</name>
</gene>
<dbReference type="WBParaSite" id="SCUD_0001752201-mRNA-1">
    <property type="protein sequence ID" value="SCUD_0001752201-mRNA-1"/>
    <property type="gene ID" value="SCUD_0001752201"/>
</dbReference>
<comment type="similarity">
    <text evidence="1">Belongs to the actin-binding proteins ADF family.</text>
</comment>
<dbReference type="EMBL" id="UZAK01039891">
    <property type="protein sequence ID" value="VDP63728.1"/>
    <property type="molecule type" value="Genomic_DNA"/>
</dbReference>
<reference evidence="6" key="1">
    <citation type="submission" date="2016-06" db="UniProtKB">
        <authorList>
            <consortium name="WormBaseParasite"/>
        </authorList>
    </citation>
    <scope>IDENTIFICATION</scope>
</reference>
<evidence type="ECO:0000256" key="2">
    <source>
        <dbReference type="ARBA" id="ARBA00023203"/>
    </source>
</evidence>
<dbReference type="SUPFAM" id="SSF55753">
    <property type="entry name" value="Actin depolymerizing proteins"/>
    <property type="match status" value="1"/>
</dbReference>
<accession>A0A183KR33</accession>
<name>A0A183KR33_9TREM</name>
<dbReference type="GO" id="GO:0003779">
    <property type="term" value="F:actin binding"/>
    <property type="evidence" value="ECO:0007669"/>
    <property type="project" value="UniProtKB-KW"/>
</dbReference>
<evidence type="ECO:0000313" key="5">
    <source>
        <dbReference type="Proteomes" id="UP000279833"/>
    </source>
</evidence>
<keyword evidence="5" id="KW-1185">Reference proteome</keyword>
<dbReference type="GO" id="GO:0030042">
    <property type="term" value="P:actin filament depolymerization"/>
    <property type="evidence" value="ECO:0007669"/>
    <property type="project" value="InterPro"/>
</dbReference>
<dbReference type="Pfam" id="PF00241">
    <property type="entry name" value="Cofilin_ADF"/>
    <property type="match status" value="1"/>
</dbReference>
<evidence type="ECO:0000313" key="4">
    <source>
        <dbReference type="EMBL" id="VDP63728.1"/>
    </source>
</evidence>
<evidence type="ECO:0000256" key="1">
    <source>
        <dbReference type="ARBA" id="ARBA00006844"/>
    </source>
</evidence>
<sequence length="139" mass="15727">MSSGIKPSAKCEATYKELKMDHCHRYILFKIVNNEIDVIKIAPRGETISQFQDEVMKHQHTGCYGVLDYECEGVKGSDLIYFSLVSDSAPLMARILHATTRMTLKSSFDGIKTDIEAHDINELMEKLKASSATDKRKIR</sequence>
<evidence type="ECO:0000313" key="6">
    <source>
        <dbReference type="WBParaSite" id="SCUD_0001752201-mRNA-1"/>
    </source>
</evidence>
<dbReference type="Gene3D" id="3.40.20.10">
    <property type="entry name" value="Severin"/>
    <property type="match status" value="1"/>
</dbReference>
<evidence type="ECO:0000259" key="3">
    <source>
        <dbReference type="PROSITE" id="PS51263"/>
    </source>
</evidence>
<feature type="domain" description="ADF-H" evidence="3">
    <location>
        <begin position="2"/>
        <end position="133"/>
    </location>
</feature>
<protein>
    <submittedName>
        <fullName evidence="6">ADF-H domain-containing protein</fullName>
    </submittedName>
</protein>
<dbReference type="GO" id="GO:0015629">
    <property type="term" value="C:actin cytoskeleton"/>
    <property type="evidence" value="ECO:0007669"/>
    <property type="project" value="InterPro"/>
</dbReference>
<dbReference type="InterPro" id="IPR029006">
    <property type="entry name" value="ADF-H/Gelsolin-like_dom_sf"/>
</dbReference>
<dbReference type="STRING" id="6186.A0A183KR33"/>
<keyword evidence="2" id="KW-0009">Actin-binding</keyword>
<dbReference type="SMART" id="SM00102">
    <property type="entry name" value="ADF"/>
    <property type="match status" value="1"/>
</dbReference>